<reference evidence="1" key="2">
    <citation type="submission" date="2018-03" db="EMBL/GenBank/DDBJ databases">
        <title>The Triticum urartu genome reveals the dynamic nature of wheat genome evolution.</title>
        <authorList>
            <person name="Ling H."/>
            <person name="Ma B."/>
            <person name="Shi X."/>
            <person name="Liu H."/>
            <person name="Dong L."/>
            <person name="Sun H."/>
            <person name="Cao Y."/>
            <person name="Gao Q."/>
            <person name="Zheng S."/>
            <person name="Li Y."/>
            <person name="Yu Y."/>
            <person name="Du H."/>
            <person name="Qi M."/>
            <person name="Li Y."/>
            <person name="Yu H."/>
            <person name="Cui Y."/>
            <person name="Wang N."/>
            <person name="Chen C."/>
            <person name="Wu H."/>
            <person name="Zhao Y."/>
            <person name="Zhang J."/>
            <person name="Li Y."/>
            <person name="Zhou W."/>
            <person name="Zhang B."/>
            <person name="Hu W."/>
            <person name="Eijk M."/>
            <person name="Tang J."/>
            <person name="Witsenboer H."/>
            <person name="Zhao S."/>
            <person name="Li Z."/>
            <person name="Zhang A."/>
            <person name="Wang D."/>
            <person name="Liang C."/>
        </authorList>
    </citation>
    <scope>NUCLEOTIDE SEQUENCE [LARGE SCALE GENOMIC DNA]</scope>
    <source>
        <strain evidence="1">cv. G1812</strain>
    </source>
</reference>
<dbReference type="Proteomes" id="UP000015106">
    <property type="component" value="Chromosome 6"/>
</dbReference>
<proteinExistence type="predicted"/>
<dbReference type="EnsemblPlants" id="TuG1812G0600002144.01.T01">
    <property type="protein sequence ID" value="TuG1812G0600002144.01.T01.cds473177"/>
    <property type="gene ID" value="TuG1812G0600002144.01"/>
</dbReference>
<evidence type="ECO:0000313" key="2">
    <source>
        <dbReference type="Proteomes" id="UP000015106"/>
    </source>
</evidence>
<dbReference type="Gramene" id="TuG1812G0600002144.01.T01">
    <property type="protein sequence ID" value="TuG1812G0600002144.01.T01.cds473177"/>
    <property type="gene ID" value="TuG1812G0600002144.01"/>
</dbReference>
<organism evidence="1 2">
    <name type="scientific">Triticum urartu</name>
    <name type="common">Red wild einkorn</name>
    <name type="synonym">Crithodium urartu</name>
    <dbReference type="NCBI Taxonomy" id="4572"/>
    <lineage>
        <taxon>Eukaryota</taxon>
        <taxon>Viridiplantae</taxon>
        <taxon>Streptophyta</taxon>
        <taxon>Embryophyta</taxon>
        <taxon>Tracheophyta</taxon>
        <taxon>Spermatophyta</taxon>
        <taxon>Magnoliopsida</taxon>
        <taxon>Liliopsida</taxon>
        <taxon>Poales</taxon>
        <taxon>Poaceae</taxon>
        <taxon>BOP clade</taxon>
        <taxon>Pooideae</taxon>
        <taxon>Triticodae</taxon>
        <taxon>Triticeae</taxon>
        <taxon>Triticinae</taxon>
        <taxon>Triticum</taxon>
    </lineage>
</organism>
<keyword evidence="2" id="KW-1185">Reference proteome</keyword>
<name>A0A8R7USW3_TRIUA</name>
<accession>A0A8R7USW3</accession>
<protein>
    <submittedName>
        <fullName evidence="1">Uncharacterized protein</fullName>
    </submittedName>
</protein>
<dbReference type="AlphaFoldDB" id="A0A8R7USW3"/>
<evidence type="ECO:0000313" key="1">
    <source>
        <dbReference type="EnsemblPlants" id="TuG1812G0600002144.01.T01.cds473177"/>
    </source>
</evidence>
<sequence>MIGIQWLTAARISVLINQGEQNQAALEKGQRKNMCISSSVLPHLEQFSFMCLENLLALLPVGSALLRSLQANVCTRGAMSLSCQT</sequence>
<reference evidence="1" key="3">
    <citation type="submission" date="2022-06" db="UniProtKB">
        <authorList>
            <consortium name="EnsemblPlants"/>
        </authorList>
    </citation>
    <scope>IDENTIFICATION</scope>
</reference>
<reference evidence="2" key="1">
    <citation type="journal article" date="2013" name="Nature">
        <title>Draft genome of the wheat A-genome progenitor Triticum urartu.</title>
        <authorList>
            <person name="Ling H.Q."/>
            <person name="Zhao S."/>
            <person name="Liu D."/>
            <person name="Wang J."/>
            <person name="Sun H."/>
            <person name="Zhang C."/>
            <person name="Fan H."/>
            <person name="Li D."/>
            <person name="Dong L."/>
            <person name="Tao Y."/>
            <person name="Gao C."/>
            <person name="Wu H."/>
            <person name="Li Y."/>
            <person name="Cui Y."/>
            <person name="Guo X."/>
            <person name="Zheng S."/>
            <person name="Wang B."/>
            <person name="Yu K."/>
            <person name="Liang Q."/>
            <person name="Yang W."/>
            <person name="Lou X."/>
            <person name="Chen J."/>
            <person name="Feng M."/>
            <person name="Jian J."/>
            <person name="Zhang X."/>
            <person name="Luo G."/>
            <person name="Jiang Y."/>
            <person name="Liu J."/>
            <person name="Wang Z."/>
            <person name="Sha Y."/>
            <person name="Zhang B."/>
            <person name="Wu H."/>
            <person name="Tang D."/>
            <person name="Shen Q."/>
            <person name="Xue P."/>
            <person name="Zou S."/>
            <person name="Wang X."/>
            <person name="Liu X."/>
            <person name="Wang F."/>
            <person name="Yang Y."/>
            <person name="An X."/>
            <person name="Dong Z."/>
            <person name="Zhang K."/>
            <person name="Zhang X."/>
            <person name="Luo M.C."/>
            <person name="Dvorak J."/>
            <person name="Tong Y."/>
            <person name="Wang J."/>
            <person name="Yang H."/>
            <person name="Li Z."/>
            <person name="Wang D."/>
            <person name="Zhang A."/>
            <person name="Wang J."/>
        </authorList>
    </citation>
    <scope>NUCLEOTIDE SEQUENCE</scope>
    <source>
        <strain evidence="2">cv. G1812</strain>
    </source>
</reference>